<evidence type="ECO:0000313" key="2">
    <source>
        <dbReference type="EnsemblPlants" id="OB03G21960.1"/>
    </source>
</evidence>
<dbReference type="HOGENOM" id="CLU_2416813_0_0_1"/>
<organism evidence="2">
    <name type="scientific">Oryza brachyantha</name>
    <name type="common">malo sina</name>
    <dbReference type="NCBI Taxonomy" id="4533"/>
    <lineage>
        <taxon>Eukaryota</taxon>
        <taxon>Viridiplantae</taxon>
        <taxon>Streptophyta</taxon>
        <taxon>Embryophyta</taxon>
        <taxon>Tracheophyta</taxon>
        <taxon>Spermatophyta</taxon>
        <taxon>Magnoliopsida</taxon>
        <taxon>Liliopsida</taxon>
        <taxon>Poales</taxon>
        <taxon>Poaceae</taxon>
        <taxon>BOP clade</taxon>
        <taxon>Oryzoideae</taxon>
        <taxon>Oryzeae</taxon>
        <taxon>Oryzinae</taxon>
        <taxon>Oryza</taxon>
    </lineage>
</organism>
<protein>
    <submittedName>
        <fullName evidence="2">Uncharacterized protein</fullName>
    </submittedName>
</protein>
<feature type="compositionally biased region" description="Low complexity" evidence="1">
    <location>
        <begin position="38"/>
        <end position="61"/>
    </location>
</feature>
<name>J3LMC0_ORYBR</name>
<keyword evidence="3" id="KW-1185">Reference proteome</keyword>
<dbReference type="Proteomes" id="UP000006038">
    <property type="component" value="Chromosome 3"/>
</dbReference>
<dbReference type="PROSITE" id="PS51257">
    <property type="entry name" value="PROKAR_LIPOPROTEIN"/>
    <property type="match status" value="1"/>
</dbReference>
<dbReference type="Gramene" id="OB03G21960.1">
    <property type="protein sequence ID" value="OB03G21960.1"/>
    <property type="gene ID" value="OB03G21960"/>
</dbReference>
<reference evidence="2" key="2">
    <citation type="submission" date="2013-04" db="UniProtKB">
        <authorList>
            <consortium name="EnsemblPlants"/>
        </authorList>
    </citation>
    <scope>IDENTIFICATION</scope>
</reference>
<feature type="compositionally biased region" description="Polar residues" evidence="1">
    <location>
        <begin position="68"/>
        <end position="78"/>
    </location>
</feature>
<dbReference type="AlphaFoldDB" id="J3LMC0"/>
<sequence>MRRRRTSGTAWSAAAASSCAGSAFLTTPSRSRSRRPWRTACSRSPCPKRSPRSPMSSPSRSPAREGTSRTCTMVQNAGSRVSVRDLLITRSK</sequence>
<proteinExistence type="predicted"/>
<dbReference type="EnsemblPlants" id="OB03G21960.1">
    <property type="protein sequence ID" value="OB03G21960.1"/>
    <property type="gene ID" value="OB03G21960"/>
</dbReference>
<reference evidence="2" key="1">
    <citation type="journal article" date="2013" name="Nat. Commun.">
        <title>Whole-genome sequencing of Oryza brachyantha reveals mechanisms underlying Oryza genome evolution.</title>
        <authorList>
            <person name="Chen J."/>
            <person name="Huang Q."/>
            <person name="Gao D."/>
            <person name="Wang J."/>
            <person name="Lang Y."/>
            <person name="Liu T."/>
            <person name="Li B."/>
            <person name="Bai Z."/>
            <person name="Luis Goicoechea J."/>
            <person name="Liang C."/>
            <person name="Chen C."/>
            <person name="Zhang W."/>
            <person name="Sun S."/>
            <person name="Liao Y."/>
            <person name="Zhang X."/>
            <person name="Yang L."/>
            <person name="Song C."/>
            <person name="Wang M."/>
            <person name="Shi J."/>
            <person name="Liu G."/>
            <person name="Liu J."/>
            <person name="Zhou H."/>
            <person name="Zhou W."/>
            <person name="Yu Q."/>
            <person name="An N."/>
            <person name="Chen Y."/>
            <person name="Cai Q."/>
            <person name="Wang B."/>
            <person name="Liu B."/>
            <person name="Min J."/>
            <person name="Huang Y."/>
            <person name="Wu H."/>
            <person name="Li Z."/>
            <person name="Zhang Y."/>
            <person name="Yin Y."/>
            <person name="Song W."/>
            <person name="Jiang J."/>
            <person name="Jackson S.A."/>
            <person name="Wing R.A."/>
            <person name="Wang J."/>
            <person name="Chen M."/>
        </authorList>
    </citation>
    <scope>NUCLEOTIDE SEQUENCE [LARGE SCALE GENOMIC DNA]</scope>
    <source>
        <strain evidence="2">cv. IRGC 101232</strain>
    </source>
</reference>
<feature type="region of interest" description="Disordered" evidence="1">
    <location>
        <begin position="22"/>
        <end position="78"/>
    </location>
</feature>
<evidence type="ECO:0000313" key="3">
    <source>
        <dbReference type="Proteomes" id="UP000006038"/>
    </source>
</evidence>
<accession>J3LMC0</accession>
<evidence type="ECO:0000256" key="1">
    <source>
        <dbReference type="SAM" id="MobiDB-lite"/>
    </source>
</evidence>